<feature type="active site" evidence="12">
    <location>
        <position position="265"/>
    </location>
</feature>
<dbReference type="InterPro" id="IPR029058">
    <property type="entry name" value="AB_hydrolase_fold"/>
</dbReference>
<evidence type="ECO:0000256" key="8">
    <source>
        <dbReference type="ARBA" id="ARBA00022670"/>
    </source>
</evidence>
<evidence type="ECO:0000256" key="2">
    <source>
        <dbReference type="ARBA" id="ARBA00004496"/>
    </source>
</evidence>
<dbReference type="InterPro" id="IPR005944">
    <property type="entry name" value="Pro_iminopeptidase"/>
</dbReference>
<evidence type="ECO:0000256" key="10">
    <source>
        <dbReference type="ARBA" id="ARBA00029605"/>
    </source>
</evidence>
<dbReference type="GO" id="GO:0006508">
    <property type="term" value="P:proteolysis"/>
    <property type="evidence" value="ECO:0007669"/>
    <property type="project" value="UniProtKB-KW"/>
</dbReference>
<evidence type="ECO:0000313" key="16">
    <source>
        <dbReference type="Proteomes" id="UP001069090"/>
    </source>
</evidence>
<keyword evidence="9 11" id="KW-0378">Hydrolase</keyword>
<dbReference type="RefSeq" id="WP_258331646.1">
    <property type="nucleotide sequence ID" value="NZ_JAPTGG010000007.1"/>
</dbReference>
<evidence type="ECO:0000256" key="13">
    <source>
        <dbReference type="RuleBase" id="RU003421"/>
    </source>
</evidence>
<comment type="similarity">
    <text evidence="3 11 13">Belongs to the peptidase S33 family.</text>
</comment>
<dbReference type="GO" id="GO:0005737">
    <property type="term" value="C:cytoplasm"/>
    <property type="evidence" value="ECO:0007669"/>
    <property type="project" value="UniProtKB-SubCell"/>
</dbReference>
<dbReference type="Proteomes" id="UP001069090">
    <property type="component" value="Unassembled WGS sequence"/>
</dbReference>
<keyword evidence="8 11" id="KW-0645">Protease</keyword>
<dbReference type="Pfam" id="PF00561">
    <property type="entry name" value="Abhydrolase_1"/>
    <property type="match status" value="1"/>
</dbReference>
<accession>A0A9J6RM15</accession>
<evidence type="ECO:0000256" key="6">
    <source>
        <dbReference type="ARBA" id="ARBA00022438"/>
    </source>
</evidence>
<evidence type="ECO:0000256" key="1">
    <source>
        <dbReference type="ARBA" id="ARBA00001585"/>
    </source>
</evidence>
<dbReference type="InterPro" id="IPR000073">
    <property type="entry name" value="AB_hydrolase_1"/>
</dbReference>
<sequence length="321" mass="36179">MLPLYPEIKPYARHQLAVDEPHVLYVDESGSPDGIPVLFVHGGPGGGCDGNSRRFYDPEKYRIITFDQRGAGRSTPHAELSLNTTQHLIADIEAIREFLAIDQWMLFGGSWGSTLSLLYAQAYPQRVLALVLRGIFLCRPQELQWFYQSGAHHVFPDYWKDYIRPIAADKRDDFISAYYELLTGSNEIKRMEAAKAWSVWEGRCSTLRPNPDLAESFGEPHKALAMARIEAHYFVNHAFIENNQILDNVDKLAGIPGIIVHGRYDMVCPLDSAVALYDAWEDSELHIIRDAGHSASEPSIADALVRATEDMAVRLRPEDNP</sequence>
<evidence type="ECO:0000256" key="3">
    <source>
        <dbReference type="ARBA" id="ARBA00010088"/>
    </source>
</evidence>
<dbReference type="SUPFAM" id="SSF53474">
    <property type="entry name" value="alpha/beta-Hydrolases"/>
    <property type="match status" value="1"/>
</dbReference>
<evidence type="ECO:0000259" key="14">
    <source>
        <dbReference type="Pfam" id="PF00561"/>
    </source>
</evidence>
<comment type="caution">
    <text evidence="15">The sequence shown here is derived from an EMBL/GenBank/DDBJ whole genome shotgun (WGS) entry which is preliminary data.</text>
</comment>
<keyword evidence="7 11" id="KW-0963">Cytoplasm</keyword>
<comment type="subcellular location">
    <subcellularLocation>
        <location evidence="2 11">Cytoplasm</location>
    </subcellularLocation>
</comment>
<dbReference type="AlphaFoldDB" id="A0A9J6RM15"/>
<organism evidence="15 16">
    <name type="scientific">Dasania phycosphaerae</name>
    <dbReference type="NCBI Taxonomy" id="2950436"/>
    <lineage>
        <taxon>Bacteria</taxon>
        <taxon>Pseudomonadati</taxon>
        <taxon>Pseudomonadota</taxon>
        <taxon>Gammaproteobacteria</taxon>
        <taxon>Cellvibrionales</taxon>
        <taxon>Spongiibacteraceae</taxon>
        <taxon>Dasania</taxon>
    </lineage>
</organism>
<gene>
    <name evidence="15" type="primary">pip</name>
    <name evidence="15" type="ORF">O0V09_09830</name>
</gene>
<keyword evidence="6 11" id="KW-0031">Aminopeptidase</keyword>
<dbReference type="PRINTS" id="PR00793">
    <property type="entry name" value="PROAMNOPTASE"/>
</dbReference>
<dbReference type="NCBIfam" id="TIGR01249">
    <property type="entry name" value="pro_imino_pep_1"/>
    <property type="match status" value="1"/>
</dbReference>
<evidence type="ECO:0000256" key="11">
    <source>
        <dbReference type="PIRNR" id="PIRNR006431"/>
    </source>
</evidence>
<evidence type="ECO:0000256" key="7">
    <source>
        <dbReference type="ARBA" id="ARBA00022490"/>
    </source>
</evidence>
<protein>
    <recommendedName>
        <fullName evidence="5 11">Proline iminopeptidase</fullName>
        <shortName evidence="11">PIP</shortName>
        <ecNumber evidence="4 11">3.4.11.5</ecNumber>
    </recommendedName>
    <alternativeName>
        <fullName evidence="10 11">Prolyl aminopeptidase</fullName>
    </alternativeName>
</protein>
<name>A0A9J6RM15_9GAMM</name>
<dbReference type="Gene3D" id="3.40.50.1820">
    <property type="entry name" value="alpha/beta hydrolase"/>
    <property type="match status" value="1"/>
</dbReference>
<dbReference type="PIRSF" id="PIRSF006431">
    <property type="entry name" value="Pept_S33"/>
    <property type="match status" value="1"/>
</dbReference>
<evidence type="ECO:0000256" key="4">
    <source>
        <dbReference type="ARBA" id="ARBA00012568"/>
    </source>
</evidence>
<feature type="active site" description="Proton donor" evidence="12">
    <location>
        <position position="293"/>
    </location>
</feature>
<evidence type="ECO:0000256" key="5">
    <source>
        <dbReference type="ARBA" id="ARBA00021843"/>
    </source>
</evidence>
<evidence type="ECO:0000256" key="9">
    <source>
        <dbReference type="ARBA" id="ARBA00022801"/>
    </source>
</evidence>
<dbReference type="PANTHER" id="PTHR43722">
    <property type="entry name" value="PROLINE IMINOPEPTIDASE"/>
    <property type="match status" value="1"/>
</dbReference>
<evidence type="ECO:0000313" key="15">
    <source>
        <dbReference type="EMBL" id="MCZ0865500.1"/>
    </source>
</evidence>
<dbReference type="GO" id="GO:0004177">
    <property type="term" value="F:aminopeptidase activity"/>
    <property type="evidence" value="ECO:0007669"/>
    <property type="project" value="UniProtKB-UniRule"/>
</dbReference>
<feature type="domain" description="AB hydrolase-1" evidence="14">
    <location>
        <begin position="36"/>
        <end position="296"/>
    </location>
</feature>
<dbReference type="EMBL" id="JAPTGG010000007">
    <property type="protein sequence ID" value="MCZ0865500.1"/>
    <property type="molecule type" value="Genomic_DNA"/>
</dbReference>
<keyword evidence="16" id="KW-1185">Reference proteome</keyword>
<feature type="active site" description="Nucleophile" evidence="12">
    <location>
        <position position="110"/>
    </location>
</feature>
<proteinExistence type="inferred from homology"/>
<comment type="catalytic activity">
    <reaction evidence="1 11 13">
        <text>Release of N-terminal proline from a peptide.</text>
        <dbReference type="EC" id="3.4.11.5"/>
    </reaction>
</comment>
<dbReference type="PRINTS" id="PR00111">
    <property type="entry name" value="ABHYDROLASE"/>
</dbReference>
<dbReference type="InterPro" id="IPR002410">
    <property type="entry name" value="Peptidase_S33"/>
</dbReference>
<dbReference type="EC" id="3.4.11.5" evidence="4 11"/>
<evidence type="ECO:0000256" key="12">
    <source>
        <dbReference type="PIRSR" id="PIRSR006431-1"/>
    </source>
</evidence>
<dbReference type="PANTHER" id="PTHR43722:SF1">
    <property type="entry name" value="PROLINE IMINOPEPTIDASE"/>
    <property type="match status" value="1"/>
</dbReference>
<reference evidence="15 16" key="1">
    <citation type="submission" date="2022-12" db="EMBL/GenBank/DDBJ databases">
        <title>Dasania phycosphaerae sp. nov., isolated from particulate material of the south coast of Korea.</title>
        <authorList>
            <person name="Jiang Y."/>
        </authorList>
    </citation>
    <scope>NUCLEOTIDE SEQUENCE [LARGE SCALE GENOMIC DNA]</scope>
    <source>
        <strain evidence="15 16">GY-19</strain>
    </source>
</reference>